<reference evidence="2" key="1">
    <citation type="submission" date="2018-06" db="EMBL/GenBank/DDBJ databases">
        <authorList>
            <person name="Guldener U."/>
        </authorList>
    </citation>
    <scope>NUCLEOTIDE SEQUENCE [LARGE SCALE GENOMIC DNA]</scope>
    <source>
        <strain evidence="2">UTAD17</strain>
    </source>
</reference>
<gene>
    <name evidence="1" type="ORF">SCODWIG_01229</name>
</gene>
<name>A0A376B453_9ASCO</name>
<evidence type="ECO:0000313" key="1">
    <source>
        <dbReference type="EMBL" id="SSD59468.1"/>
    </source>
</evidence>
<proteinExistence type="predicted"/>
<keyword evidence="2" id="KW-1185">Reference proteome</keyword>
<protein>
    <submittedName>
        <fullName evidence="1">Related to UPF0768 protein YBL029C-A</fullName>
    </submittedName>
</protein>
<sequence>MNYLPTFKEKVYESDLDVADRYKNFYCPHCHNFSVVPVHRKAFMALLWVPLFPLGGGSYLKCPLCNWIQEYKNEQQLVTVAKEQEHIKKQHHIPTDL</sequence>
<dbReference type="AlphaFoldDB" id="A0A376B453"/>
<dbReference type="EMBL" id="UFAJ01000146">
    <property type="protein sequence ID" value="SSD59468.1"/>
    <property type="molecule type" value="Genomic_DNA"/>
</dbReference>
<dbReference type="PANTHER" id="PTHR28139:SF1">
    <property type="entry name" value="UPF0768 PROTEIN YBL029C-A"/>
    <property type="match status" value="1"/>
</dbReference>
<evidence type="ECO:0000313" key="2">
    <source>
        <dbReference type="Proteomes" id="UP000262825"/>
    </source>
</evidence>
<dbReference type="VEuPathDB" id="FungiDB:SCODWIG_01229"/>
<dbReference type="PANTHER" id="PTHR28139">
    <property type="entry name" value="UPF0768 PROTEIN YBL029C-A"/>
    <property type="match status" value="1"/>
</dbReference>
<organism evidence="1 2">
    <name type="scientific">Saccharomycodes ludwigii</name>
    <dbReference type="NCBI Taxonomy" id="36035"/>
    <lineage>
        <taxon>Eukaryota</taxon>
        <taxon>Fungi</taxon>
        <taxon>Dikarya</taxon>
        <taxon>Ascomycota</taxon>
        <taxon>Saccharomycotina</taxon>
        <taxon>Saccharomycetes</taxon>
        <taxon>Saccharomycodales</taxon>
        <taxon>Saccharomycodaceae</taxon>
        <taxon>Saccharomycodes</taxon>
    </lineage>
</organism>
<accession>A0A376B453</accession>
<dbReference type="Proteomes" id="UP000262825">
    <property type="component" value="Unassembled WGS sequence"/>
</dbReference>
<dbReference type="OrthoDB" id="5545479at2759"/>